<comment type="caution">
    <text evidence="2">The sequence shown here is derived from an EMBL/GenBank/DDBJ whole genome shotgun (WGS) entry which is preliminary data.</text>
</comment>
<feature type="region of interest" description="Disordered" evidence="1">
    <location>
        <begin position="1"/>
        <end position="22"/>
    </location>
</feature>
<dbReference type="AlphaFoldDB" id="A0AAI9TN06"/>
<proteinExistence type="predicted"/>
<reference evidence="2" key="2">
    <citation type="journal article" date="2016" name="Fungal Biol.">
        <title>Ochratoxin A production by Penicillium thymicola.</title>
        <authorList>
            <person name="Nguyen H.D.T."/>
            <person name="McMullin D.R."/>
            <person name="Ponomareva E."/>
            <person name="Riley R."/>
            <person name="Pomraning K.R."/>
            <person name="Baker S.E."/>
            <person name="Seifert K.A."/>
        </authorList>
    </citation>
    <scope>NUCLEOTIDE SEQUENCE</scope>
    <source>
        <strain evidence="2">DAOM 180753</strain>
    </source>
</reference>
<evidence type="ECO:0000313" key="3">
    <source>
        <dbReference type="Proteomes" id="UP001227192"/>
    </source>
</evidence>
<name>A0AAI9TN06_PENTH</name>
<evidence type="ECO:0000313" key="2">
    <source>
        <dbReference type="EMBL" id="KAJ9490148.1"/>
    </source>
</evidence>
<sequence length="68" mass="7529">MRVPVVSRAGGQGDTSNHTSKLFPALEGRKKEIGFYRNASHLLGLQFFQGGVNDLILIIPQYCQRCPP</sequence>
<dbReference type="EMBL" id="LACB01000064">
    <property type="protein sequence ID" value="KAJ9490148.1"/>
    <property type="molecule type" value="Genomic_DNA"/>
</dbReference>
<gene>
    <name evidence="2" type="ORF">VN97_g3089</name>
</gene>
<evidence type="ECO:0000256" key="1">
    <source>
        <dbReference type="SAM" id="MobiDB-lite"/>
    </source>
</evidence>
<protein>
    <submittedName>
        <fullName evidence="2">Uncharacterized protein</fullName>
    </submittedName>
</protein>
<organism evidence="2 3">
    <name type="scientific">Penicillium thymicola</name>
    <dbReference type="NCBI Taxonomy" id="293382"/>
    <lineage>
        <taxon>Eukaryota</taxon>
        <taxon>Fungi</taxon>
        <taxon>Dikarya</taxon>
        <taxon>Ascomycota</taxon>
        <taxon>Pezizomycotina</taxon>
        <taxon>Eurotiomycetes</taxon>
        <taxon>Eurotiomycetidae</taxon>
        <taxon>Eurotiales</taxon>
        <taxon>Aspergillaceae</taxon>
        <taxon>Penicillium</taxon>
    </lineage>
</organism>
<reference evidence="2" key="1">
    <citation type="submission" date="2015-06" db="EMBL/GenBank/DDBJ databases">
        <authorList>
            <person name="Nguyen H."/>
        </authorList>
    </citation>
    <scope>NUCLEOTIDE SEQUENCE</scope>
    <source>
        <strain evidence="2">DAOM 180753</strain>
    </source>
</reference>
<keyword evidence="3" id="KW-1185">Reference proteome</keyword>
<accession>A0AAI9TN06</accession>
<dbReference type="Proteomes" id="UP001227192">
    <property type="component" value="Unassembled WGS sequence"/>
</dbReference>